<dbReference type="Pfam" id="PF21274">
    <property type="entry name" value="Rng_hyd_C"/>
    <property type="match status" value="1"/>
</dbReference>
<comment type="caution">
    <text evidence="1">The sequence shown here is derived from an EMBL/GenBank/DDBJ whole genome shotgun (WGS) entry which is preliminary data.</text>
</comment>
<gene>
    <name evidence="1" type="ORF">ACFQ1S_46235</name>
</gene>
<accession>A0ABW3MP82</accession>
<proteinExistence type="predicted"/>
<name>A0ABW3MP82_9PSEU</name>
<evidence type="ECO:0000313" key="1">
    <source>
        <dbReference type="EMBL" id="MFD1052472.1"/>
    </source>
</evidence>
<organism evidence="1 2">
    <name type="scientific">Kibdelosporangium lantanae</name>
    <dbReference type="NCBI Taxonomy" id="1497396"/>
    <lineage>
        <taxon>Bacteria</taxon>
        <taxon>Bacillati</taxon>
        <taxon>Actinomycetota</taxon>
        <taxon>Actinomycetes</taxon>
        <taxon>Pseudonocardiales</taxon>
        <taxon>Pseudonocardiaceae</taxon>
        <taxon>Kibdelosporangium</taxon>
    </lineage>
</organism>
<evidence type="ECO:0000313" key="2">
    <source>
        <dbReference type="Proteomes" id="UP001597045"/>
    </source>
</evidence>
<dbReference type="EMBL" id="JBHTIS010004449">
    <property type="protein sequence ID" value="MFD1052472.1"/>
    <property type="molecule type" value="Genomic_DNA"/>
</dbReference>
<dbReference type="Proteomes" id="UP001597045">
    <property type="component" value="Unassembled WGS sequence"/>
</dbReference>
<reference evidence="2" key="1">
    <citation type="journal article" date="2019" name="Int. J. Syst. Evol. Microbiol.">
        <title>The Global Catalogue of Microorganisms (GCM) 10K type strain sequencing project: providing services to taxonomists for standard genome sequencing and annotation.</title>
        <authorList>
            <consortium name="The Broad Institute Genomics Platform"/>
            <consortium name="The Broad Institute Genome Sequencing Center for Infectious Disease"/>
            <person name="Wu L."/>
            <person name="Ma J."/>
        </authorList>
    </citation>
    <scope>NUCLEOTIDE SEQUENCE [LARGE SCALE GENOMIC DNA]</scope>
    <source>
        <strain evidence="2">JCM 31486</strain>
    </source>
</reference>
<keyword evidence="2" id="KW-1185">Reference proteome</keyword>
<dbReference type="Gene3D" id="3.40.30.120">
    <property type="match status" value="1"/>
</dbReference>
<protein>
    <submittedName>
        <fullName evidence="1">Uncharacterized protein</fullName>
    </submittedName>
</protein>
<sequence>MAVVRVESPAAPAAAVLVRPDGYVVWAGDNVHDGLGDALGMWFGTPELIAVPQ</sequence>